<dbReference type="KEGG" id="mbe:MBM_02558"/>
<dbReference type="RefSeq" id="XP_007290447.1">
    <property type="nucleotide sequence ID" value="XM_007290385.1"/>
</dbReference>
<accession>K1X273</accession>
<evidence type="ECO:0000256" key="1">
    <source>
        <dbReference type="SAM" id="MobiDB-lite"/>
    </source>
</evidence>
<keyword evidence="3" id="KW-1185">Reference proteome</keyword>
<protein>
    <submittedName>
        <fullName evidence="2">Uncharacterized protein</fullName>
    </submittedName>
</protein>
<dbReference type="Proteomes" id="UP000006753">
    <property type="component" value="Unassembled WGS sequence"/>
</dbReference>
<proteinExistence type="predicted"/>
<evidence type="ECO:0000313" key="3">
    <source>
        <dbReference type="Proteomes" id="UP000006753"/>
    </source>
</evidence>
<dbReference type="EMBL" id="JH921431">
    <property type="protein sequence ID" value="EKD19321.1"/>
    <property type="molecule type" value="Genomic_DNA"/>
</dbReference>
<dbReference type="HOGENOM" id="CLU_1050001_0_0_1"/>
<reference evidence="2 3" key="1">
    <citation type="journal article" date="2012" name="BMC Genomics">
        <title>Sequencing the genome of Marssonina brunnea reveals fungus-poplar co-evolution.</title>
        <authorList>
            <person name="Zhu S."/>
            <person name="Cao Y.-Z."/>
            <person name="Jiang C."/>
            <person name="Tan B.-Y."/>
            <person name="Wang Z."/>
            <person name="Feng S."/>
            <person name="Zhang L."/>
            <person name="Su X.-H."/>
            <person name="Brejova B."/>
            <person name="Vinar T."/>
            <person name="Xu M."/>
            <person name="Wang M.-X."/>
            <person name="Zhang S.-G."/>
            <person name="Huang M.-R."/>
            <person name="Wu R."/>
            <person name="Zhou Y."/>
        </authorList>
    </citation>
    <scope>NUCLEOTIDE SEQUENCE [LARGE SCALE GENOMIC DNA]</scope>
    <source>
        <strain evidence="2 3">MB_m1</strain>
    </source>
</reference>
<dbReference type="GeneID" id="18758493"/>
<feature type="compositionally biased region" description="Pro residues" evidence="1">
    <location>
        <begin position="26"/>
        <end position="38"/>
    </location>
</feature>
<feature type="compositionally biased region" description="Polar residues" evidence="1">
    <location>
        <begin position="67"/>
        <end position="87"/>
    </location>
</feature>
<feature type="compositionally biased region" description="Low complexity" evidence="1">
    <location>
        <begin position="1"/>
        <end position="25"/>
    </location>
</feature>
<dbReference type="InParanoid" id="K1X273"/>
<feature type="region of interest" description="Disordered" evidence="1">
    <location>
        <begin position="203"/>
        <end position="235"/>
    </location>
</feature>
<dbReference type="AlphaFoldDB" id="K1X273"/>
<feature type="region of interest" description="Disordered" evidence="1">
    <location>
        <begin position="1"/>
        <end position="102"/>
    </location>
</feature>
<organism evidence="2 3">
    <name type="scientific">Marssonina brunnea f. sp. multigermtubi (strain MB_m1)</name>
    <name type="common">Marssonina leaf spot fungus</name>
    <dbReference type="NCBI Taxonomy" id="1072389"/>
    <lineage>
        <taxon>Eukaryota</taxon>
        <taxon>Fungi</taxon>
        <taxon>Dikarya</taxon>
        <taxon>Ascomycota</taxon>
        <taxon>Pezizomycotina</taxon>
        <taxon>Leotiomycetes</taxon>
        <taxon>Helotiales</taxon>
        <taxon>Drepanopezizaceae</taxon>
        <taxon>Drepanopeziza</taxon>
    </lineage>
</organism>
<name>K1X273_MARBU</name>
<gene>
    <name evidence="2" type="ORF">MBM_02558</name>
</gene>
<sequence>MSQPPAYSAQPPSSDSHVPSSLPPYSRRPPPGMPPVQQPHPEVIENGSQPFVHPPWSQIAPHYFQIPQPNTTTETRFSPPQHFSQPERQLPMPRNATVPQPQQQYAVDPNQQPYFPPVYHHHPQERMQQNQIPPPTPYPYYSFTPPPPPLQPMYMPYQPQPQYQYLPQLQFQQYQPKIPPAQAQPQANLPIELTTHGGNMQYFRPDQIPPHPEGAPGSSRPPNAPIPLNGPPRTVEVVLPGETEESTVILPGVMPDGTIGPYYRS</sequence>
<dbReference type="OMA" id="QEIHNPQ"/>
<evidence type="ECO:0000313" key="2">
    <source>
        <dbReference type="EMBL" id="EKD19321.1"/>
    </source>
</evidence>